<gene>
    <name evidence="2" type="ORF">F4U95_02405</name>
    <name evidence="1" type="ORF">F4U96_02405</name>
</gene>
<dbReference type="GO" id="GO:0016740">
    <property type="term" value="F:transferase activity"/>
    <property type="evidence" value="ECO:0007669"/>
    <property type="project" value="UniProtKB-KW"/>
</dbReference>
<evidence type="ECO:0000313" key="1">
    <source>
        <dbReference type="EMBL" id="KAA9020971.1"/>
    </source>
</evidence>
<keyword evidence="4" id="KW-1185">Reference proteome</keyword>
<evidence type="ECO:0000313" key="2">
    <source>
        <dbReference type="EMBL" id="KAA9033297.1"/>
    </source>
</evidence>
<comment type="caution">
    <text evidence="2">The sequence shown here is derived from an EMBL/GenBank/DDBJ whole genome shotgun (WGS) entry which is preliminary data.</text>
</comment>
<dbReference type="PANTHER" id="PTHR39166">
    <property type="entry name" value="BLL1166 PROTEIN"/>
    <property type="match status" value="1"/>
</dbReference>
<proteinExistence type="predicted"/>
<protein>
    <submittedName>
        <fullName evidence="2">Nucleotidyltransferase family protein</fullName>
    </submittedName>
</protein>
<keyword evidence="2" id="KW-0808">Transferase</keyword>
<dbReference type="PANTHER" id="PTHR39166:SF1">
    <property type="entry name" value="BLL1166 PROTEIN"/>
    <property type="match status" value="1"/>
</dbReference>
<dbReference type="Proteomes" id="UP000325933">
    <property type="component" value="Unassembled WGS sequence"/>
</dbReference>
<dbReference type="EMBL" id="VYQA01000002">
    <property type="protein sequence ID" value="KAA9033297.1"/>
    <property type="molecule type" value="Genomic_DNA"/>
</dbReference>
<sequence length="183" mass="20680">MDHVVIGPMLRRWPLLGLPDAWLSGSMLAQAWWNIRFDLPPLHGIDDADIIYFDSDDLSEAAEARAAAHAAQLFADLPIRLDVKNQARVHLWYPDRFAIPIPPYRSARAAMETFPTTVSAVAISDVHLSAPFGLDDFLAPLVRANAALIDRAFYERKSRRWASLWPDLTILPWEDAVRRPADK</sequence>
<dbReference type="Pfam" id="PF06042">
    <property type="entry name" value="NTP_transf_6"/>
    <property type="match status" value="1"/>
</dbReference>
<dbReference type="Proteomes" id="UP000326364">
    <property type="component" value="Unassembled WGS sequence"/>
</dbReference>
<dbReference type="EMBL" id="VYQB01000002">
    <property type="protein sequence ID" value="KAA9020971.1"/>
    <property type="molecule type" value="Genomic_DNA"/>
</dbReference>
<name>A0A5J5I9Q3_9SPHN</name>
<evidence type="ECO:0000313" key="4">
    <source>
        <dbReference type="Proteomes" id="UP000326364"/>
    </source>
</evidence>
<accession>A0A5J5I9Q3</accession>
<dbReference type="InterPro" id="IPR009267">
    <property type="entry name" value="NTP_transf_6"/>
</dbReference>
<organism evidence="2 3">
    <name type="scientific">Sphingobium limneticum</name>
    <dbReference type="NCBI Taxonomy" id="1007511"/>
    <lineage>
        <taxon>Bacteria</taxon>
        <taxon>Pseudomonadati</taxon>
        <taxon>Pseudomonadota</taxon>
        <taxon>Alphaproteobacteria</taxon>
        <taxon>Sphingomonadales</taxon>
        <taxon>Sphingomonadaceae</taxon>
        <taxon>Sphingobium</taxon>
    </lineage>
</organism>
<reference evidence="3 4" key="1">
    <citation type="submission" date="2019-09" db="EMBL/GenBank/DDBJ databases">
        <authorList>
            <person name="Feng G."/>
        </authorList>
    </citation>
    <scope>NUCLEOTIDE SEQUENCE [LARGE SCALE GENOMIC DNA]</scope>
    <source>
        <strain evidence="2 3">KACC 19283</strain>
        <strain evidence="1 4">KACC 19284</strain>
    </source>
</reference>
<dbReference type="AlphaFoldDB" id="A0A5J5I9Q3"/>
<evidence type="ECO:0000313" key="3">
    <source>
        <dbReference type="Proteomes" id="UP000325933"/>
    </source>
</evidence>